<dbReference type="CDD" id="cd00761">
    <property type="entry name" value="Glyco_tranf_GTA_type"/>
    <property type="match status" value="1"/>
</dbReference>
<dbReference type="InterPro" id="IPR029044">
    <property type="entry name" value="Nucleotide-diphossugar_trans"/>
</dbReference>
<accession>A0ABS4MC69</accession>
<dbReference type="PANTHER" id="PTHR22916">
    <property type="entry name" value="GLYCOSYLTRANSFERASE"/>
    <property type="match status" value="1"/>
</dbReference>
<evidence type="ECO:0000313" key="5">
    <source>
        <dbReference type="Proteomes" id="UP001519292"/>
    </source>
</evidence>
<evidence type="ECO:0000256" key="1">
    <source>
        <dbReference type="ARBA" id="ARBA00022676"/>
    </source>
</evidence>
<gene>
    <name evidence="4" type="ORF">J2Z60_000103</name>
</gene>
<dbReference type="Pfam" id="PF00535">
    <property type="entry name" value="Glycos_transf_2"/>
    <property type="match status" value="1"/>
</dbReference>
<dbReference type="Gene3D" id="3.90.550.10">
    <property type="entry name" value="Spore Coat Polysaccharide Biosynthesis Protein SpsA, Chain A"/>
    <property type="match status" value="1"/>
</dbReference>
<keyword evidence="1" id="KW-0328">Glycosyltransferase</keyword>
<proteinExistence type="predicted"/>
<evidence type="ECO:0000256" key="2">
    <source>
        <dbReference type="ARBA" id="ARBA00022679"/>
    </source>
</evidence>
<evidence type="ECO:0000313" key="4">
    <source>
        <dbReference type="EMBL" id="MBP2056941.1"/>
    </source>
</evidence>
<comment type="caution">
    <text evidence="4">The sequence shown here is derived from an EMBL/GenBank/DDBJ whole genome shotgun (WGS) entry which is preliminary data.</text>
</comment>
<organism evidence="4 5">
    <name type="scientific">Lactobacillus colini</name>
    <dbReference type="NCBI Taxonomy" id="1819254"/>
    <lineage>
        <taxon>Bacteria</taxon>
        <taxon>Bacillati</taxon>
        <taxon>Bacillota</taxon>
        <taxon>Bacilli</taxon>
        <taxon>Lactobacillales</taxon>
        <taxon>Lactobacillaceae</taxon>
        <taxon>Lactobacillus</taxon>
    </lineage>
</organism>
<dbReference type="InterPro" id="IPR001173">
    <property type="entry name" value="Glyco_trans_2-like"/>
</dbReference>
<dbReference type="PANTHER" id="PTHR22916:SF51">
    <property type="entry name" value="GLYCOSYLTRANSFERASE EPSH-RELATED"/>
    <property type="match status" value="1"/>
</dbReference>
<dbReference type="SUPFAM" id="SSF53448">
    <property type="entry name" value="Nucleotide-diphospho-sugar transferases"/>
    <property type="match status" value="1"/>
</dbReference>
<evidence type="ECO:0000259" key="3">
    <source>
        <dbReference type="Pfam" id="PF00535"/>
    </source>
</evidence>
<keyword evidence="2" id="KW-0808">Transferase</keyword>
<protein>
    <submittedName>
        <fullName evidence="4">Glycosyltransferase involved in cell wall biosynthesis</fullName>
    </submittedName>
</protein>
<dbReference type="RefSeq" id="WP_209685285.1">
    <property type="nucleotide sequence ID" value="NZ_JAGGLU010000001.1"/>
</dbReference>
<sequence length="338" mass="39706">MSKLLSIIVPAYNSEDYIERCVNSLLVGGKRAQIILVDDGSTDRTPEIMDGYAKSFPNQIEVLHEKNSGHGGAINNGLKLVKTKYVKVVDSDDWLDFEGFQKMLDFLEGLEHQHQELDMIISNYVYNKVNAKRNHVIAFKHLPTGRVFDWDEVDLRMGQYLMTHALIYRTSILVDEAKLQLPTNVSYDDNIYVFEPLRYVHRMYYVDIDLYHYFIGRNDQSVNENVMLKKIDQQLMINKRMIKYYGENIDMNTPLGRYMRYYLEIITTISSVILIRQDSPYYTSLKDELWEYLKSYDSELYKKLRHRPLGIGVNFNGKLGRKLVSGLYRLAHKIYQFN</sequence>
<feature type="domain" description="Glycosyltransferase 2-like" evidence="3">
    <location>
        <begin position="6"/>
        <end position="112"/>
    </location>
</feature>
<reference evidence="4 5" key="1">
    <citation type="submission" date="2021-03" db="EMBL/GenBank/DDBJ databases">
        <title>Genomic Encyclopedia of Type Strains, Phase IV (KMG-IV): sequencing the most valuable type-strain genomes for metagenomic binning, comparative biology and taxonomic classification.</title>
        <authorList>
            <person name="Goeker M."/>
        </authorList>
    </citation>
    <scope>NUCLEOTIDE SEQUENCE [LARGE SCALE GENOMIC DNA]</scope>
    <source>
        <strain evidence="4 5">DSM 101872</strain>
    </source>
</reference>
<keyword evidence="5" id="KW-1185">Reference proteome</keyword>
<dbReference type="EMBL" id="JAGGLU010000001">
    <property type="protein sequence ID" value="MBP2056941.1"/>
    <property type="molecule type" value="Genomic_DNA"/>
</dbReference>
<dbReference type="Proteomes" id="UP001519292">
    <property type="component" value="Unassembled WGS sequence"/>
</dbReference>
<name>A0ABS4MC69_9LACO</name>